<dbReference type="GeneID" id="25979644"/>
<evidence type="ECO:0008006" key="3">
    <source>
        <dbReference type="Google" id="ProtNLM"/>
    </source>
</evidence>
<dbReference type="AlphaFoldDB" id="F0XL87"/>
<dbReference type="RefSeq" id="XP_014170773.1">
    <property type="nucleotide sequence ID" value="XM_014315298.1"/>
</dbReference>
<dbReference type="Proteomes" id="UP000007796">
    <property type="component" value="Unassembled WGS sequence"/>
</dbReference>
<evidence type="ECO:0000313" key="2">
    <source>
        <dbReference type="Proteomes" id="UP000007796"/>
    </source>
</evidence>
<protein>
    <recommendedName>
        <fullName evidence="3">ER-bound oxygenase mpaB/mpaB'/Rubber oxygenase catalytic domain-containing protein</fullName>
    </recommendedName>
</protein>
<dbReference type="HOGENOM" id="CLU_839590_0_0_1"/>
<organism evidence="2">
    <name type="scientific">Grosmannia clavigera (strain kw1407 / UAMH 11150)</name>
    <name type="common">Blue stain fungus</name>
    <name type="synonym">Graphiocladiella clavigera</name>
    <dbReference type="NCBI Taxonomy" id="655863"/>
    <lineage>
        <taxon>Eukaryota</taxon>
        <taxon>Fungi</taxon>
        <taxon>Dikarya</taxon>
        <taxon>Ascomycota</taxon>
        <taxon>Pezizomycotina</taxon>
        <taxon>Sordariomycetes</taxon>
        <taxon>Sordariomycetidae</taxon>
        <taxon>Ophiostomatales</taxon>
        <taxon>Ophiostomataceae</taxon>
        <taxon>Leptographium</taxon>
    </lineage>
</organism>
<dbReference type="STRING" id="655863.F0XL87"/>
<proteinExistence type="predicted"/>
<reference evidence="1 2" key="1">
    <citation type="journal article" date="2011" name="Proc. Natl. Acad. Sci. U.S.A.">
        <title>Genome and transcriptome analyses of the mountain pine beetle-fungal symbiont Grosmannia clavigera, a lodgepole pine pathogen.</title>
        <authorList>
            <person name="DiGuistini S."/>
            <person name="Wang Y."/>
            <person name="Liao N.Y."/>
            <person name="Taylor G."/>
            <person name="Tanguay P."/>
            <person name="Feau N."/>
            <person name="Henrissat B."/>
            <person name="Chan S.K."/>
            <person name="Hesse-Orce U."/>
            <person name="Alamouti S.M."/>
            <person name="Tsui C.K.M."/>
            <person name="Docking R.T."/>
            <person name="Levasseur A."/>
            <person name="Haridas S."/>
            <person name="Robertson G."/>
            <person name="Birol I."/>
            <person name="Holt R.A."/>
            <person name="Marra M.A."/>
            <person name="Hamelin R.C."/>
            <person name="Hirst M."/>
            <person name="Jones S.J.M."/>
            <person name="Bohlmann J."/>
            <person name="Breuil C."/>
        </authorList>
    </citation>
    <scope>NUCLEOTIDE SEQUENCE [LARGE SCALE GENOMIC DNA]</scope>
    <source>
        <strain evidence="2">kw1407 / UAMH 11150</strain>
    </source>
</reference>
<dbReference type="eggNOG" id="ENOG502SHYF">
    <property type="taxonomic scope" value="Eukaryota"/>
</dbReference>
<keyword evidence="2" id="KW-1185">Reference proteome</keyword>
<sequence length="331" mass="38611">MADTTDHRFDQSKRHWISAAIESLDPEKDYELMWRLMSCYRSSDFMNNLTYTLTFPNFIVTPHGGEVVWRKDGGKVTNNATSRVEDTENYNMTWWYYGPSDPRCRQSVDRINKLHASFHEKYPGNFSHMEDYAYVAAFSAILMHRLRLRLGLSGFSEKEKIAAHHFWRDMVPLFFVEGQGYAHGFPDDFEGCIKYAEDFENTPREHNENARLVGLAIYNQFAFRYFPPGLRWLGVAFCTSLSLPTTMRVMGIQPNNPIVSGFVFLFVRALMWVSETILPDPKESIIRHLETMSDANKKQRKEEIRTLDRNYAPYLKQKLGLHGCPFRAKLD</sequence>
<accession>F0XL87</accession>
<evidence type="ECO:0000313" key="1">
    <source>
        <dbReference type="EMBL" id="EFX01291.1"/>
    </source>
</evidence>
<name>F0XL87_GROCL</name>
<gene>
    <name evidence="1" type="ORF">CMQ_6233</name>
</gene>
<dbReference type="EMBL" id="GL629794">
    <property type="protein sequence ID" value="EFX01291.1"/>
    <property type="molecule type" value="Genomic_DNA"/>
</dbReference>
<dbReference type="InParanoid" id="F0XL87"/>
<dbReference type="OrthoDB" id="2821871at2759"/>